<dbReference type="AlphaFoldDB" id="A0A1D8GPM9"/>
<organism evidence="2 3">
    <name type="scientific">Geosporobacter ferrireducens</name>
    <dbReference type="NCBI Taxonomy" id="1424294"/>
    <lineage>
        <taxon>Bacteria</taxon>
        <taxon>Bacillati</taxon>
        <taxon>Bacillota</taxon>
        <taxon>Clostridia</taxon>
        <taxon>Peptostreptococcales</taxon>
        <taxon>Thermotaleaceae</taxon>
        <taxon>Geosporobacter</taxon>
    </lineage>
</organism>
<proteinExistence type="predicted"/>
<evidence type="ECO:0000313" key="3">
    <source>
        <dbReference type="Proteomes" id="UP000095743"/>
    </source>
</evidence>
<gene>
    <name evidence="2" type="ORF">Gferi_27090</name>
</gene>
<name>A0A1D8GPM9_9FIRM</name>
<feature type="transmembrane region" description="Helical" evidence="1">
    <location>
        <begin position="58"/>
        <end position="80"/>
    </location>
</feature>
<keyword evidence="1" id="KW-0472">Membrane</keyword>
<dbReference type="OrthoDB" id="2087476at2"/>
<keyword evidence="1" id="KW-1133">Transmembrane helix</keyword>
<sequence>MVQKLGKAIIFIVSLFLGGSTIMFVGFYKGHDIAVSLSRPAGATGWTTSQELIFSCTYIPVIMGASLILLSILFSTVLFMKWINKTNH</sequence>
<keyword evidence="1" id="KW-0812">Transmembrane</keyword>
<protein>
    <submittedName>
        <fullName evidence="2">Uncharacterized protein</fullName>
    </submittedName>
</protein>
<evidence type="ECO:0000313" key="2">
    <source>
        <dbReference type="EMBL" id="AOT72901.1"/>
    </source>
</evidence>
<dbReference type="EMBL" id="CP017269">
    <property type="protein sequence ID" value="AOT72901.1"/>
    <property type="molecule type" value="Genomic_DNA"/>
</dbReference>
<reference evidence="2 3" key="1">
    <citation type="submission" date="2016-09" db="EMBL/GenBank/DDBJ databases">
        <title>Genomic analysis reveals versatility of anaerobic energy metabolism of Geosporobacter ferrireducens IRF9 of phylum Firmicutes.</title>
        <authorList>
            <person name="Kim S.-J."/>
        </authorList>
    </citation>
    <scope>NUCLEOTIDE SEQUENCE [LARGE SCALE GENOMIC DNA]</scope>
    <source>
        <strain evidence="2 3">IRF9</strain>
    </source>
</reference>
<feature type="transmembrane region" description="Helical" evidence="1">
    <location>
        <begin position="9"/>
        <end position="28"/>
    </location>
</feature>
<dbReference type="KEGG" id="gfe:Gferi_27090"/>
<accession>A0A1D8GPM9</accession>
<evidence type="ECO:0000256" key="1">
    <source>
        <dbReference type="SAM" id="Phobius"/>
    </source>
</evidence>
<keyword evidence="3" id="KW-1185">Reference proteome</keyword>
<dbReference type="Proteomes" id="UP000095743">
    <property type="component" value="Chromosome"/>
</dbReference>
<dbReference type="RefSeq" id="WP_069981210.1">
    <property type="nucleotide sequence ID" value="NZ_CP017269.1"/>
</dbReference>